<evidence type="ECO:0000256" key="2">
    <source>
        <dbReference type="ARBA" id="ARBA00001974"/>
    </source>
</evidence>
<comment type="pathway">
    <text evidence="3 11">Porphyrin-containing compound metabolism; protoheme biosynthesis.</text>
</comment>
<keyword evidence="9 11" id="KW-0560">Oxidoreductase</keyword>
<keyword evidence="10 11" id="KW-0350">Heme biosynthesis</keyword>
<evidence type="ECO:0000313" key="14">
    <source>
        <dbReference type="Proteomes" id="UP000242754"/>
    </source>
</evidence>
<keyword evidence="14" id="KW-1185">Reference proteome</keyword>
<evidence type="ECO:0000259" key="12">
    <source>
        <dbReference type="Pfam" id="PF01593"/>
    </source>
</evidence>
<comment type="function">
    <text evidence="11">Involved in coproporphyrin-dependent heme b biosynthesis. Catalyzes the oxidation of coproporphyrinogen III to coproporphyrin III.</text>
</comment>
<evidence type="ECO:0000256" key="7">
    <source>
        <dbReference type="ARBA" id="ARBA00022630"/>
    </source>
</evidence>
<dbReference type="EMBL" id="FJNE01000003">
    <property type="protein sequence ID" value="CZQ91646.1"/>
    <property type="molecule type" value="Genomic_DNA"/>
</dbReference>
<dbReference type="Gene3D" id="3.50.50.60">
    <property type="entry name" value="FAD/NAD(P)-binding domain"/>
    <property type="match status" value="1"/>
</dbReference>
<dbReference type="OrthoDB" id="9805195at2"/>
<dbReference type="AlphaFoldDB" id="A0A143YIT4"/>
<proteinExistence type="inferred from homology"/>
<evidence type="ECO:0000256" key="9">
    <source>
        <dbReference type="ARBA" id="ARBA00023002"/>
    </source>
</evidence>
<evidence type="ECO:0000256" key="4">
    <source>
        <dbReference type="ARBA" id="ARBA00008310"/>
    </source>
</evidence>
<name>A0A143YIT4_9LACT</name>
<keyword evidence="8 11" id="KW-0274">FAD</keyword>
<dbReference type="PANTHER" id="PTHR42923">
    <property type="entry name" value="PROTOPORPHYRINOGEN OXIDASE"/>
    <property type="match status" value="1"/>
</dbReference>
<evidence type="ECO:0000256" key="3">
    <source>
        <dbReference type="ARBA" id="ARBA00004744"/>
    </source>
</evidence>
<keyword evidence="7 11" id="KW-0285">Flavoprotein</keyword>
<accession>A0A143YIT4</accession>
<comment type="similarity">
    <text evidence="4 11">Belongs to the protoporphyrinogen/coproporphyrinogen oxidase family. Coproporphyrinogen III oxidase subfamily.</text>
</comment>
<dbReference type="UniPathway" id="UPA00252"/>
<sequence>MERVNRKIAIIGGGLRGLTAAYEIDKAIRDKQLPFEYMIIEERARVGGMIRTIEVDGFAVDTGASSFDLRRADVRGFLEELGLSDDIQFNAGGNMTLFDGNEFVGAIIPTYHGLPLFLNDIWHEEALSFGSKIKSILNGMFFSKSIHEDPKYSTDKFLEFRLGREFVDYIAEPYFPENIYGSMELIPVKQYDKNLVALYARTGHKEKSEAVIKKYADGPGKEYTLKKGMSSLVDALGRKVDGHVYLNQKVTGMEVRGEGNIVLELNGHEPIRMGSVIVATNAQDTHRYIERAIADIPFPEPISTSMGTLLFQLDKKSIGKMPVGSGFVIPRKSAYHITKATILNKKWLSFEEAPKLYLLVEFGRRQEETLVKLTDEIIIDILKRELKEILELTSEPHSSKVYRWSSAVPHFSLHQRKDMIADGCSMEQRYAEKGIFLGGNGLKGYDMSNAIAEGKQLAADAIQHMLETGKKNNPSA</sequence>
<dbReference type="EC" id="1.3.3.15" evidence="5 11"/>
<dbReference type="Proteomes" id="UP000242754">
    <property type="component" value="Unassembled WGS sequence"/>
</dbReference>
<protein>
    <recommendedName>
        <fullName evidence="6 11">Coproporphyrinogen III oxidase</fullName>
        <ecNumber evidence="5 11">1.3.3.15</ecNumber>
    </recommendedName>
</protein>
<dbReference type="PANTHER" id="PTHR42923:SF3">
    <property type="entry name" value="PROTOPORPHYRINOGEN OXIDASE"/>
    <property type="match status" value="1"/>
</dbReference>
<evidence type="ECO:0000256" key="5">
    <source>
        <dbReference type="ARBA" id="ARBA00012402"/>
    </source>
</evidence>
<evidence type="ECO:0000256" key="1">
    <source>
        <dbReference type="ARBA" id="ARBA00001755"/>
    </source>
</evidence>
<gene>
    <name evidence="13" type="ORF">Tpal_1443</name>
</gene>
<evidence type="ECO:0000313" key="13">
    <source>
        <dbReference type="EMBL" id="CZQ91646.1"/>
    </source>
</evidence>
<feature type="domain" description="Amine oxidase" evidence="12">
    <location>
        <begin position="17"/>
        <end position="461"/>
    </location>
</feature>
<dbReference type="Pfam" id="PF01593">
    <property type="entry name" value="Amino_oxidase"/>
    <property type="match status" value="1"/>
</dbReference>
<dbReference type="SUPFAM" id="SSF54373">
    <property type="entry name" value="FAD-linked reductases, C-terminal domain"/>
    <property type="match status" value="1"/>
</dbReference>
<reference evidence="13 14" key="1">
    <citation type="submission" date="2016-02" db="EMBL/GenBank/DDBJ databases">
        <authorList>
            <person name="Wen L."/>
            <person name="He K."/>
            <person name="Yang H."/>
        </authorList>
    </citation>
    <scope>NUCLEOTIDE SEQUENCE [LARGE SCALE GENOMIC DNA]</scope>
    <source>
        <strain evidence="13">Trichococcus palustris</strain>
    </source>
</reference>
<comment type="cofactor">
    <cofactor evidence="2 11">
        <name>FAD</name>
        <dbReference type="ChEBI" id="CHEBI:57692"/>
    </cofactor>
</comment>
<dbReference type="Gene3D" id="1.10.3110.10">
    <property type="entry name" value="protoporphyrinogen ix oxidase, domain 3"/>
    <property type="match status" value="1"/>
</dbReference>
<evidence type="ECO:0000256" key="11">
    <source>
        <dbReference type="RuleBase" id="RU364052"/>
    </source>
</evidence>
<dbReference type="SUPFAM" id="SSF51905">
    <property type="entry name" value="FAD/NAD(P)-binding domain"/>
    <property type="match status" value="1"/>
</dbReference>
<dbReference type="GO" id="GO:0006783">
    <property type="term" value="P:heme biosynthetic process"/>
    <property type="evidence" value="ECO:0007669"/>
    <property type="project" value="UniProtKB-UniRule"/>
</dbReference>
<dbReference type="GO" id="GO:0004729">
    <property type="term" value="F:oxygen-dependent protoporphyrinogen oxidase activity"/>
    <property type="evidence" value="ECO:0007669"/>
    <property type="project" value="UniProtKB-UniRule"/>
</dbReference>
<evidence type="ECO:0000256" key="6">
    <source>
        <dbReference type="ARBA" id="ARBA00019046"/>
    </source>
</evidence>
<dbReference type="GO" id="GO:0005737">
    <property type="term" value="C:cytoplasm"/>
    <property type="evidence" value="ECO:0007669"/>
    <property type="project" value="UniProtKB-SubCell"/>
</dbReference>
<keyword evidence="11" id="KW-0963">Cytoplasm</keyword>
<dbReference type="InterPro" id="IPR004572">
    <property type="entry name" value="Protoporphyrinogen_oxidase"/>
</dbReference>
<dbReference type="InterPro" id="IPR050464">
    <property type="entry name" value="Zeta_carotene_desat/Oxidored"/>
</dbReference>
<organism evidence="13 14">
    <name type="scientific">Trichococcus palustris</name>
    <dbReference type="NCBI Taxonomy" id="140314"/>
    <lineage>
        <taxon>Bacteria</taxon>
        <taxon>Bacillati</taxon>
        <taxon>Bacillota</taxon>
        <taxon>Bacilli</taxon>
        <taxon>Lactobacillales</taxon>
        <taxon>Carnobacteriaceae</taxon>
        <taxon>Trichococcus</taxon>
    </lineage>
</organism>
<dbReference type="InterPro" id="IPR036188">
    <property type="entry name" value="FAD/NAD-bd_sf"/>
</dbReference>
<dbReference type="Gene3D" id="3.90.660.20">
    <property type="entry name" value="Protoporphyrinogen oxidase, mitochondrial, domain 2"/>
    <property type="match status" value="1"/>
</dbReference>
<evidence type="ECO:0000256" key="8">
    <source>
        <dbReference type="ARBA" id="ARBA00022827"/>
    </source>
</evidence>
<comment type="catalytic activity">
    <reaction evidence="1">
        <text>coproporphyrinogen III + 3 O2 = coproporphyrin III + 3 H2O2</text>
        <dbReference type="Rhea" id="RHEA:43436"/>
        <dbReference type="ChEBI" id="CHEBI:15379"/>
        <dbReference type="ChEBI" id="CHEBI:16240"/>
        <dbReference type="ChEBI" id="CHEBI:57309"/>
        <dbReference type="ChEBI" id="CHEBI:131725"/>
        <dbReference type="EC" id="1.3.3.15"/>
    </reaction>
    <physiologicalReaction direction="left-to-right" evidence="1">
        <dbReference type="Rhea" id="RHEA:43437"/>
    </physiologicalReaction>
</comment>
<evidence type="ECO:0000256" key="10">
    <source>
        <dbReference type="ARBA" id="ARBA00023133"/>
    </source>
</evidence>
<comment type="subcellular location">
    <subcellularLocation>
        <location evidence="11">Cytoplasm</location>
    </subcellularLocation>
</comment>
<dbReference type="NCBIfam" id="TIGR00562">
    <property type="entry name" value="proto_IX_ox"/>
    <property type="match status" value="1"/>
</dbReference>
<dbReference type="STRING" id="140314.SAMN04488076_11525"/>
<dbReference type="InterPro" id="IPR002937">
    <property type="entry name" value="Amino_oxidase"/>
</dbReference>